<dbReference type="PANTHER" id="PTHR43252:SF6">
    <property type="entry name" value="NEGATIVE TRANSCRIPTION REGULATOR PADR"/>
    <property type="match status" value="1"/>
</dbReference>
<feature type="domain" description="Transcription regulator PadR C-terminal" evidence="2">
    <location>
        <begin position="97"/>
        <end position="177"/>
    </location>
</feature>
<accession>A0A1D9P0N0</accession>
<name>A0A1D9P0N0_9FIRM</name>
<dbReference type="Pfam" id="PF10400">
    <property type="entry name" value="Vir_act_alpha_C"/>
    <property type="match status" value="1"/>
</dbReference>
<dbReference type="SUPFAM" id="SSF46785">
    <property type="entry name" value="Winged helix' DNA-binding domain"/>
    <property type="match status" value="1"/>
</dbReference>
<dbReference type="OrthoDB" id="9783723at2"/>
<evidence type="ECO:0000259" key="2">
    <source>
        <dbReference type="Pfam" id="PF10400"/>
    </source>
</evidence>
<protein>
    <submittedName>
        <fullName evidence="3">PadR family transcriptional regulator</fullName>
    </submittedName>
</protein>
<dbReference type="PANTHER" id="PTHR43252">
    <property type="entry name" value="TRANSCRIPTIONAL REGULATOR YQJI"/>
    <property type="match status" value="1"/>
</dbReference>
<dbReference type="Gene3D" id="6.10.140.190">
    <property type="match status" value="1"/>
</dbReference>
<dbReference type="Pfam" id="PF03551">
    <property type="entry name" value="PadR"/>
    <property type="match status" value="1"/>
</dbReference>
<organism evidence="3 4">
    <name type="scientific">Butyrivibrio hungatei</name>
    <dbReference type="NCBI Taxonomy" id="185008"/>
    <lineage>
        <taxon>Bacteria</taxon>
        <taxon>Bacillati</taxon>
        <taxon>Bacillota</taxon>
        <taxon>Clostridia</taxon>
        <taxon>Lachnospirales</taxon>
        <taxon>Lachnospiraceae</taxon>
        <taxon>Butyrivibrio</taxon>
    </lineage>
</organism>
<gene>
    <name evidence="3" type="ORF">bhn_I1007</name>
</gene>
<sequence length="180" mass="21056">MAKDRKIDVVILGLLAHEDLTGYDIKKQIDGAISFFWKGSFGSIYPALGEMEKQELVKRKKSDKSSGREKIVYQITKDGKETLKAWLNDEKAINDLKYETLLKMYFGGIQDRSVTIRNIEIFEQQVKENLEVLKFYKGNLEKVLDNEDHVHYYLTVLFGIETYEAYLKWCNKAKKIMKEK</sequence>
<evidence type="ECO:0000313" key="3">
    <source>
        <dbReference type="EMBL" id="AOZ96041.1"/>
    </source>
</evidence>
<dbReference type="InterPro" id="IPR018309">
    <property type="entry name" value="Tscrpt_reg_PadR_C"/>
</dbReference>
<dbReference type="KEGG" id="bhu:bhn_I1007"/>
<feature type="domain" description="Transcription regulator PadR N-terminal" evidence="1">
    <location>
        <begin position="11"/>
        <end position="84"/>
    </location>
</feature>
<dbReference type="EMBL" id="CP017831">
    <property type="protein sequence ID" value="AOZ96041.1"/>
    <property type="molecule type" value="Genomic_DNA"/>
</dbReference>
<keyword evidence="4" id="KW-1185">Reference proteome</keyword>
<dbReference type="Proteomes" id="UP000179284">
    <property type="component" value="Chromosome I"/>
</dbReference>
<dbReference type="RefSeq" id="WP_071175762.1">
    <property type="nucleotide sequence ID" value="NZ_CP017831.1"/>
</dbReference>
<dbReference type="InterPro" id="IPR036390">
    <property type="entry name" value="WH_DNA-bd_sf"/>
</dbReference>
<evidence type="ECO:0000313" key="4">
    <source>
        <dbReference type="Proteomes" id="UP000179284"/>
    </source>
</evidence>
<dbReference type="AlphaFoldDB" id="A0A1D9P0N0"/>
<dbReference type="Gene3D" id="1.10.10.10">
    <property type="entry name" value="Winged helix-like DNA-binding domain superfamily/Winged helix DNA-binding domain"/>
    <property type="match status" value="1"/>
</dbReference>
<proteinExistence type="predicted"/>
<dbReference type="InterPro" id="IPR005149">
    <property type="entry name" value="Tscrpt_reg_PadR_N"/>
</dbReference>
<dbReference type="InterPro" id="IPR036388">
    <property type="entry name" value="WH-like_DNA-bd_sf"/>
</dbReference>
<reference evidence="4" key="1">
    <citation type="submission" date="2016-10" db="EMBL/GenBank/DDBJ databases">
        <title>The complete genome sequence of the rumen bacterium Butyrivibrio hungatei MB2003.</title>
        <authorList>
            <person name="Palevich N."/>
            <person name="Kelly W.J."/>
            <person name="Leahy S.C."/>
            <person name="Altermann E."/>
            <person name="Rakonjac J."/>
            <person name="Attwood G.T."/>
        </authorList>
    </citation>
    <scope>NUCLEOTIDE SEQUENCE [LARGE SCALE GENOMIC DNA]</scope>
    <source>
        <strain evidence="4">MB2003</strain>
    </source>
</reference>
<evidence type="ECO:0000259" key="1">
    <source>
        <dbReference type="Pfam" id="PF03551"/>
    </source>
</evidence>